<dbReference type="FunFam" id="3.40.1010.10:FF:000007">
    <property type="entry name" value="Ribosomal RNA small subunit methyltransferase I"/>
    <property type="match status" value="1"/>
</dbReference>
<dbReference type="InterPro" id="IPR035996">
    <property type="entry name" value="4pyrrol_Methylase_sf"/>
</dbReference>
<keyword evidence="1 6" id="KW-0963">Cytoplasm</keyword>
<dbReference type="InterPro" id="IPR014777">
    <property type="entry name" value="4pyrrole_Mease_sub1"/>
</dbReference>
<evidence type="ECO:0000313" key="9">
    <source>
        <dbReference type="Proteomes" id="UP000277108"/>
    </source>
</evidence>
<dbReference type="PROSITE" id="PS01296">
    <property type="entry name" value="RSMI"/>
    <property type="match status" value="1"/>
</dbReference>
<name>A0A3N5BAU3_9BACL</name>
<accession>A0A3N5BAU3</accession>
<proteinExistence type="inferred from homology"/>
<reference evidence="8 9" key="1">
    <citation type="submission" date="2018-11" db="EMBL/GenBank/DDBJ databases">
        <title>Genomic Encyclopedia of Type Strains, Phase IV (KMG-IV): sequencing the most valuable type-strain genomes for metagenomic binning, comparative biology and taxonomic classification.</title>
        <authorList>
            <person name="Goeker M."/>
        </authorList>
    </citation>
    <scope>NUCLEOTIDE SEQUENCE [LARGE SCALE GENOMIC DNA]</scope>
    <source>
        <strain evidence="8 9">DSM 29158</strain>
    </source>
</reference>
<dbReference type="InterPro" id="IPR000878">
    <property type="entry name" value="4pyrrol_Mease"/>
</dbReference>
<dbReference type="Proteomes" id="UP000277108">
    <property type="component" value="Unassembled WGS sequence"/>
</dbReference>
<dbReference type="NCBIfam" id="TIGR00096">
    <property type="entry name" value="16S rRNA (cytidine(1402)-2'-O)-methyltransferase"/>
    <property type="match status" value="1"/>
</dbReference>
<keyword evidence="9" id="KW-1185">Reference proteome</keyword>
<evidence type="ECO:0000313" key="8">
    <source>
        <dbReference type="EMBL" id="RPF54487.1"/>
    </source>
</evidence>
<gene>
    <name evidence="6" type="primary">rsmI</name>
    <name evidence="8" type="ORF">EDD62_1789</name>
</gene>
<dbReference type="EC" id="2.1.1.198" evidence="6"/>
<comment type="similarity">
    <text evidence="6">Belongs to the methyltransferase superfamily. RsmI family.</text>
</comment>
<dbReference type="CDD" id="cd11648">
    <property type="entry name" value="RsmI"/>
    <property type="match status" value="1"/>
</dbReference>
<evidence type="ECO:0000256" key="3">
    <source>
        <dbReference type="ARBA" id="ARBA00022603"/>
    </source>
</evidence>
<dbReference type="Pfam" id="PF00590">
    <property type="entry name" value="TP_methylase"/>
    <property type="match status" value="1"/>
</dbReference>
<keyword evidence="3 6" id="KW-0489">Methyltransferase</keyword>
<sequence length="275" mass="31004">MTLFLVPTPIGNLQDMTYRAVQVLTEVDYILAEDTRNSIHLLKHYNINTPLKSYHDFNKEKIEDSIISDLTAGLNVGLISDAGMPLISDPGYELVRRCRMESISVTPLPGANAALTALIGSGLPSFQFMFLGFIPKKKNEKFEVIKSALESDKTSIFYESPYRIKSTIELIAELEEDRDISIGRELTKKFEQIEHGLSSDLLKKMNDGEIKEKGEFVLIISPGDTNASTEYDMSIEDHVNLIIDQEGIKPKKAIKEVARLRDMKASEVYDIYHQV</sequence>
<dbReference type="PANTHER" id="PTHR46111">
    <property type="entry name" value="RIBOSOMAL RNA SMALL SUBUNIT METHYLTRANSFERASE I"/>
    <property type="match status" value="1"/>
</dbReference>
<protein>
    <recommendedName>
        <fullName evidence="6">Ribosomal RNA small subunit methyltransferase I</fullName>
        <ecNumber evidence="6">2.1.1.198</ecNumber>
    </recommendedName>
    <alternativeName>
        <fullName evidence="6">16S rRNA 2'-O-ribose C1402 methyltransferase</fullName>
    </alternativeName>
    <alternativeName>
        <fullName evidence="6">rRNA (cytidine-2'-O-)-methyltransferase RsmI</fullName>
    </alternativeName>
</protein>
<comment type="function">
    <text evidence="6">Catalyzes the 2'-O-methylation of the ribose of cytidine 1402 (C1402) in 16S rRNA.</text>
</comment>
<dbReference type="RefSeq" id="WP_123808759.1">
    <property type="nucleotide sequence ID" value="NZ_RKRK01000007.1"/>
</dbReference>
<evidence type="ECO:0000256" key="2">
    <source>
        <dbReference type="ARBA" id="ARBA00022552"/>
    </source>
</evidence>
<dbReference type="PIRSF" id="PIRSF005917">
    <property type="entry name" value="MTase_YraL"/>
    <property type="match status" value="1"/>
</dbReference>
<comment type="subcellular location">
    <subcellularLocation>
        <location evidence="6">Cytoplasm</location>
    </subcellularLocation>
</comment>
<dbReference type="InterPro" id="IPR008189">
    <property type="entry name" value="rRNA_ssu_MeTfrase_I"/>
</dbReference>
<dbReference type="FunFam" id="3.30.950.10:FF:000002">
    <property type="entry name" value="Ribosomal RNA small subunit methyltransferase I"/>
    <property type="match status" value="1"/>
</dbReference>
<dbReference type="Gene3D" id="3.30.950.10">
    <property type="entry name" value="Methyltransferase, Cobalt-precorrin-4 Transmethylase, Domain 2"/>
    <property type="match status" value="1"/>
</dbReference>
<evidence type="ECO:0000256" key="6">
    <source>
        <dbReference type="HAMAP-Rule" id="MF_01877"/>
    </source>
</evidence>
<dbReference type="InterPro" id="IPR014776">
    <property type="entry name" value="4pyrrole_Mease_sub2"/>
</dbReference>
<evidence type="ECO:0000259" key="7">
    <source>
        <dbReference type="Pfam" id="PF00590"/>
    </source>
</evidence>
<dbReference type="SUPFAM" id="SSF53790">
    <property type="entry name" value="Tetrapyrrole methylase"/>
    <property type="match status" value="1"/>
</dbReference>
<dbReference type="GO" id="GO:0070677">
    <property type="term" value="F:rRNA (cytosine-2'-O-)-methyltransferase activity"/>
    <property type="evidence" value="ECO:0007669"/>
    <property type="project" value="UniProtKB-UniRule"/>
</dbReference>
<dbReference type="AlphaFoldDB" id="A0A3N5BAU3"/>
<organism evidence="8 9">
    <name type="scientific">Abyssicoccus albus</name>
    <dbReference type="NCBI Taxonomy" id="1817405"/>
    <lineage>
        <taxon>Bacteria</taxon>
        <taxon>Bacillati</taxon>
        <taxon>Bacillota</taxon>
        <taxon>Bacilli</taxon>
        <taxon>Bacillales</taxon>
        <taxon>Abyssicoccaceae</taxon>
    </lineage>
</organism>
<comment type="caution">
    <text evidence="8">The sequence shown here is derived from an EMBL/GenBank/DDBJ whole genome shotgun (WGS) entry which is preliminary data.</text>
</comment>
<dbReference type="OrthoDB" id="9809084at2"/>
<evidence type="ECO:0000256" key="1">
    <source>
        <dbReference type="ARBA" id="ARBA00022490"/>
    </source>
</evidence>
<dbReference type="Gene3D" id="3.40.1010.10">
    <property type="entry name" value="Cobalt-precorrin-4 Transmethylase, Domain 1"/>
    <property type="match status" value="1"/>
</dbReference>
<dbReference type="HAMAP" id="MF_01877">
    <property type="entry name" value="16SrRNA_methyltr_I"/>
    <property type="match status" value="1"/>
</dbReference>
<evidence type="ECO:0000256" key="4">
    <source>
        <dbReference type="ARBA" id="ARBA00022679"/>
    </source>
</evidence>
<keyword evidence="4 6" id="KW-0808">Transferase</keyword>
<evidence type="ECO:0000256" key="5">
    <source>
        <dbReference type="ARBA" id="ARBA00022691"/>
    </source>
</evidence>
<dbReference type="PANTHER" id="PTHR46111:SF1">
    <property type="entry name" value="RIBOSOMAL RNA SMALL SUBUNIT METHYLTRANSFERASE I"/>
    <property type="match status" value="1"/>
</dbReference>
<comment type="catalytic activity">
    <reaction evidence="6">
        <text>cytidine(1402) in 16S rRNA + S-adenosyl-L-methionine = 2'-O-methylcytidine(1402) in 16S rRNA + S-adenosyl-L-homocysteine + H(+)</text>
        <dbReference type="Rhea" id="RHEA:42924"/>
        <dbReference type="Rhea" id="RHEA-COMP:10285"/>
        <dbReference type="Rhea" id="RHEA-COMP:10286"/>
        <dbReference type="ChEBI" id="CHEBI:15378"/>
        <dbReference type="ChEBI" id="CHEBI:57856"/>
        <dbReference type="ChEBI" id="CHEBI:59789"/>
        <dbReference type="ChEBI" id="CHEBI:74495"/>
        <dbReference type="ChEBI" id="CHEBI:82748"/>
        <dbReference type="EC" id="2.1.1.198"/>
    </reaction>
</comment>
<dbReference type="GO" id="GO:0005737">
    <property type="term" value="C:cytoplasm"/>
    <property type="evidence" value="ECO:0007669"/>
    <property type="project" value="UniProtKB-SubCell"/>
</dbReference>
<dbReference type="EMBL" id="RKRK01000007">
    <property type="protein sequence ID" value="RPF54487.1"/>
    <property type="molecule type" value="Genomic_DNA"/>
</dbReference>
<keyword evidence="2 6" id="KW-0698">rRNA processing</keyword>
<feature type="domain" description="Tetrapyrrole methylase" evidence="7">
    <location>
        <begin position="2"/>
        <end position="200"/>
    </location>
</feature>
<dbReference type="InterPro" id="IPR018063">
    <property type="entry name" value="SAM_MeTrfase_RsmI_CS"/>
</dbReference>
<keyword evidence="5 6" id="KW-0949">S-adenosyl-L-methionine</keyword>